<accession>A0A5B8U3N1</accession>
<evidence type="ECO:0000256" key="3">
    <source>
        <dbReference type="ARBA" id="ARBA00023163"/>
    </source>
</evidence>
<dbReference type="SUPFAM" id="SSF48008">
    <property type="entry name" value="GntR ligand-binding domain-like"/>
    <property type="match status" value="1"/>
</dbReference>
<dbReference type="GO" id="GO:0003700">
    <property type="term" value="F:DNA-binding transcription factor activity"/>
    <property type="evidence" value="ECO:0007669"/>
    <property type="project" value="InterPro"/>
</dbReference>
<evidence type="ECO:0000256" key="1">
    <source>
        <dbReference type="ARBA" id="ARBA00023015"/>
    </source>
</evidence>
<keyword evidence="3" id="KW-0804">Transcription</keyword>
<dbReference type="InterPro" id="IPR036388">
    <property type="entry name" value="WH-like_DNA-bd_sf"/>
</dbReference>
<organism evidence="5 6">
    <name type="scientific">Baekduia soli</name>
    <dbReference type="NCBI Taxonomy" id="496014"/>
    <lineage>
        <taxon>Bacteria</taxon>
        <taxon>Bacillati</taxon>
        <taxon>Actinomycetota</taxon>
        <taxon>Thermoleophilia</taxon>
        <taxon>Solirubrobacterales</taxon>
        <taxon>Baekduiaceae</taxon>
        <taxon>Baekduia</taxon>
    </lineage>
</organism>
<gene>
    <name evidence="5" type="ORF">FSW04_08435</name>
</gene>
<dbReference type="SMART" id="SM00345">
    <property type="entry name" value="HTH_GNTR"/>
    <property type="match status" value="1"/>
</dbReference>
<reference evidence="5 6" key="1">
    <citation type="journal article" date="2018" name="J. Microbiol.">
        <title>Baekduia soli gen. nov., sp. nov., a novel bacterium isolated from the soil of Baekdu Mountain and proposal of a novel family name, Baekduiaceae fam. nov.</title>
        <authorList>
            <person name="An D.S."/>
            <person name="Siddiqi M.Z."/>
            <person name="Kim K.H."/>
            <person name="Yu H.S."/>
            <person name="Im W.T."/>
        </authorList>
    </citation>
    <scope>NUCLEOTIDE SEQUENCE [LARGE SCALE GENOMIC DNA]</scope>
    <source>
        <strain evidence="5 6">BR7-21</strain>
    </source>
</reference>
<dbReference type="Pfam" id="PF07729">
    <property type="entry name" value="FCD"/>
    <property type="match status" value="1"/>
</dbReference>
<dbReference type="OrthoDB" id="9784718at2"/>
<dbReference type="KEGG" id="bsol:FSW04_08435"/>
<dbReference type="Pfam" id="PF00392">
    <property type="entry name" value="GntR"/>
    <property type="match status" value="1"/>
</dbReference>
<dbReference type="PROSITE" id="PS50949">
    <property type="entry name" value="HTH_GNTR"/>
    <property type="match status" value="1"/>
</dbReference>
<dbReference type="PANTHER" id="PTHR43537:SF5">
    <property type="entry name" value="UXU OPERON TRANSCRIPTIONAL REGULATOR"/>
    <property type="match status" value="1"/>
</dbReference>
<feature type="domain" description="HTH gntR-type" evidence="4">
    <location>
        <begin position="8"/>
        <end position="78"/>
    </location>
</feature>
<proteinExistence type="predicted"/>
<evidence type="ECO:0000256" key="2">
    <source>
        <dbReference type="ARBA" id="ARBA00023125"/>
    </source>
</evidence>
<dbReference type="Gene3D" id="1.10.10.10">
    <property type="entry name" value="Winged helix-like DNA-binding domain superfamily/Winged helix DNA-binding domain"/>
    <property type="match status" value="1"/>
</dbReference>
<keyword evidence="1" id="KW-0805">Transcription regulation</keyword>
<dbReference type="PRINTS" id="PR00035">
    <property type="entry name" value="HTHGNTR"/>
</dbReference>
<keyword evidence="6" id="KW-1185">Reference proteome</keyword>
<protein>
    <submittedName>
        <fullName evidence="5">FadR family transcriptional regulator</fullName>
    </submittedName>
</protein>
<dbReference type="Gene3D" id="1.20.120.530">
    <property type="entry name" value="GntR ligand-binding domain-like"/>
    <property type="match status" value="1"/>
</dbReference>
<dbReference type="InterPro" id="IPR036390">
    <property type="entry name" value="WH_DNA-bd_sf"/>
</dbReference>
<dbReference type="SUPFAM" id="SSF46785">
    <property type="entry name" value="Winged helix' DNA-binding domain"/>
    <property type="match status" value="1"/>
</dbReference>
<dbReference type="Proteomes" id="UP000321805">
    <property type="component" value="Chromosome"/>
</dbReference>
<sequence>MFSPVQTRRTFEEAAEQIADKVRIGELRVGDKLPGERALAAQMQISRPTLREAVKVLVDAGLLEVRRGPGGGMFVATDVVGVELVRQRSSLRLGEVAGVLEARRMLEPRVAQLAAVRATDEDFATLQRSIDGMHALVDAGRALKEEDRFLQHDVQFHLALARASGNATVESLMRVLFRQLEIARDMAMHLPLVPEWTIDIHERTLAAVRSGDLMEVEAVMDEHVGQLERTWEEETARALVRPLPDFLLPAASRTKPAT</sequence>
<dbReference type="InterPro" id="IPR011711">
    <property type="entry name" value="GntR_C"/>
</dbReference>
<evidence type="ECO:0000313" key="6">
    <source>
        <dbReference type="Proteomes" id="UP000321805"/>
    </source>
</evidence>
<name>A0A5B8U3N1_9ACTN</name>
<dbReference type="EMBL" id="CP042430">
    <property type="protein sequence ID" value="QEC47600.1"/>
    <property type="molecule type" value="Genomic_DNA"/>
</dbReference>
<dbReference type="SMART" id="SM00895">
    <property type="entry name" value="FCD"/>
    <property type="match status" value="1"/>
</dbReference>
<evidence type="ECO:0000313" key="5">
    <source>
        <dbReference type="EMBL" id="QEC47600.1"/>
    </source>
</evidence>
<dbReference type="PANTHER" id="PTHR43537">
    <property type="entry name" value="TRANSCRIPTIONAL REGULATOR, GNTR FAMILY"/>
    <property type="match status" value="1"/>
</dbReference>
<dbReference type="InterPro" id="IPR000524">
    <property type="entry name" value="Tscrpt_reg_HTH_GntR"/>
</dbReference>
<evidence type="ECO:0000259" key="4">
    <source>
        <dbReference type="PROSITE" id="PS50949"/>
    </source>
</evidence>
<dbReference type="CDD" id="cd07377">
    <property type="entry name" value="WHTH_GntR"/>
    <property type="match status" value="1"/>
</dbReference>
<dbReference type="InterPro" id="IPR008920">
    <property type="entry name" value="TF_FadR/GntR_C"/>
</dbReference>
<dbReference type="AlphaFoldDB" id="A0A5B8U3N1"/>
<dbReference type="GO" id="GO:0003677">
    <property type="term" value="F:DNA binding"/>
    <property type="evidence" value="ECO:0007669"/>
    <property type="project" value="UniProtKB-KW"/>
</dbReference>
<keyword evidence="2" id="KW-0238">DNA-binding</keyword>
<dbReference type="RefSeq" id="WP_146918239.1">
    <property type="nucleotide sequence ID" value="NZ_CP042430.1"/>
</dbReference>